<keyword evidence="3" id="KW-1185">Reference proteome</keyword>
<gene>
    <name evidence="2" type="ORF">FIESC28_05660</name>
</gene>
<evidence type="ECO:0000313" key="2">
    <source>
        <dbReference type="EMBL" id="RBR19195.1"/>
    </source>
</evidence>
<proteinExistence type="predicted"/>
<organism evidence="2 3">
    <name type="scientific">Fusarium coffeatum</name>
    <dbReference type="NCBI Taxonomy" id="231269"/>
    <lineage>
        <taxon>Eukaryota</taxon>
        <taxon>Fungi</taxon>
        <taxon>Dikarya</taxon>
        <taxon>Ascomycota</taxon>
        <taxon>Pezizomycotina</taxon>
        <taxon>Sordariomycetes</taxon>
        <taxon>Hypocreomycetidae</taxon>
        <taxon>Hypocreales</taxon>
        <taxon>Nectriaceae</taxon>
        <taxon>Fusarium</taxon>
        <taxon>Fusarium incarnatum-equiseti species complex</taxon>
    </lineage>
</organism>
<dbReference type="OrthoDB" id="539213at2759"/>
<dbReference type="GeneID" id="41995101"/>
<dbReference type="EMBL" id="QKXC01000116">
    <property type="protein sequence ID" value="RBR19195.1"/>
    <property type="molecule type" value="Genomic_DNA"/>
</dbReference>
<feature type="domain" description="Azaphilone pigments biosynthesis cluster protein L N-terminal" evidence="1">
    <location>
        <begin position="18"/>
        <end position="161"/>
    </location>
</feature>
<dbReference type="Pfam" id="PF17111">
    <property type="entry name" value="PigL_N"/>
    <property type="match status" value="1"/>
</dbReference>
<dbReference type="Proteomes" id="UP000253153">
    <property type="component" value="Unassembled WGS sequence"/>
</dbReference>
<evidence type="ECO:0000313" key="3">
    <source>
        <dbReference type="Proteomes" id="UP000253153"/>
    </source>
</evidence>
<evidence type="ECO:0000259" key="1">
    <source>
        <dbReference type="Pfam" id="PF17111"/>
    </source>
</evidence>
<accession>A0A366RS58</accession>
<dbReference type="InterPro" id="IPR031348">
    <property type="entry name" value="PigL_N"/>
</dbReference>
<protein>
    <recommendedName>
        <fullName evidence="1">Azaphilone pigments biosynthesis cluster protein L N-terminal domain-containing protein</fullName>
    </recommendedName>
</protein>
<comment type="caution">
    <text evidence="2">The sequence shown here is derived from an EMBL/GenBank/DDBJ whole genome shotgun (WGS) entry which is preliminary data.</text>
</comment>
<sequence length="788" mass="89016">MLIHLSRQPQFMASRVMIDTCASILTVLTVTFSLTKCINEALAAAKDGPEIIQFLKGDTSQLQSVLQKLLQISITSISDTERLELIGLVKKCEDDLASLNAKLSHLDISGCGGRMGRLWGRLKLSFKERDLHQIRHVIQGHVQILTLRLGLIQAQQSSFTVTQSIAMLGTLQELSQAVGALKITETSSHNDCADLPGTEARVTELDDTASLVQKDSVLDGSITRLMRLLEIKPCIVDTDGMPHLSGDLERLIVSVCKEFAQANRNNRMQGGHLDVSTELKRMQGLIASSPSVMINKSEPAGVLELAVPGIALWQERKKKIIDTDDYTIMVTTVKRRQALLPPGTWQTDQPRNEFLANVACKWKKQKAMLTISTEQRQTLFERFTNMLPRVIVSEILHCEAEVFLVARNGSVEDLARLIVAGDASLHIRDTRGWSLLHGLDVNEIPNDGSNHQMSPLHIANALGVDKENSVALLQAGADPTMETPGFVSWIRMLAIKTQTQDKDFFQQVLCTNPFISSDHEVINSLSLINCLCSRWTTTPPECFDPDRERKLLELLLERGHQFDFGKDCEEFAFGDRLLLSKVVERRDLLAYMLQWGRTDETLPQRSSISGHAYRLCKPCSMSRSSLWGDFWDTIFDRAGYDIMSCRNGHPRRARYGDGYTRQIFEELWQGREDHCPYWDDKSWPEFPTPEAEEAYELVLSGETCLMCQPCQEVEGWDCCHCGVCLLVFQFFCTDIHGHLHDWRCPRSRVGYWECLDDTGFYSFRPKAATDPDLIEGELIGFEDDFYQF</sequence>
<dbReference type="AlphaFoldDB" id="A0A366RS58"/>
<reference evidence="2 3" key="1">
    <citation type="submission" date="2018-06" db="EMBL/GenBank/DDBJ databases">
        <title>Fusarium incarnatum-equiseti species complex species 28.</title>
        <authorList>
            <person name="Gardiner D.M."/>
        </authorList>
    </citation>
    <scope>NUCLEOTIDE SEQUENCE [LARGE SCALE GENOMIC DNA]</scope>
    <source>
        <strain evidence="2 3">FIESC_28</strain>
    </source>
</reference>
<name>A0A366RS58_9HYPO</name>
<dbReference type="RefSeq" id="XP_031016120.1">
    <property type="nucleotide sequence ID" value="XM_031159805.1"/>
</dbReference>